<comment type="catalytic activity">
    <reaction evidence="10">
        <text>4-CDP-2-C-methyl-D-erythritol + ATP = 4-CDP-2-C-methyl-D-erythritol 2-phosphate + ADP + H(+)</text>
        <dbReference type="Rhea" id="RHEA:18437"/>
        <dbReference type="ChEBI" id="CHEBI:15378"/>
        <dbReference type="ChEBI" id="CHEBI:30616"/>
        <dbReference type="ChEBI" id="CHEBI:57823"/>
        <dbReference type="ChEBI" id="CHEBI:57919"/>
        <dbReference type="ChEBI" id="CHEBI:456216"/>
        <dbReference type="EC" id="2.7.1.148"/>
    </reaction>
</comment>
<dbReference type="InterPro" id="IPR013750">
    <property type="entry name" value="GHMP_kinase_C_dom"/>
</dbReference>
<feature type="active site" evidence="10">
    <location>
        <position position="11"/>
    </location>
</feature>
<evidence type="ECO:0000313" key="13">
    <source>
        <dbReference type="EMBL" id="RHW32181.1"/>
    </source>
</evidence>
<evidence type="ECO:0000256" key="6">
    <source>
        <dbReference type="ARBA" id="ARBA00022777"/>
    </source>
</evidence>
<keyword evidence="5 10" id="KW-0547">Nucleotide-binding</keyword>
<keyword evidence="4 10" id="KW-0808">Transferase</keyword>
<dbReference type="NCBIfam" id="TIGR00154">
    <property type="entry name" value="ispE"/>
    <property type="match status" value="1"/>
</dbReference>
<evidence type="ECO:0000256" key="2">
    <source>
        <dbReference type="ARBA" id="ARBA00012052"/>
    </source>
</evidence>
<evidence type="ECO:0000256" key="4">
    <source>
        <dbReference type="ARBA" id="ARBA00022679"/>
    </source>
</evidence>
<dbReference type="HAMAP" id="MF_00061">
    <property type="entry name" value="IspE"/>
    <property type="match status" value="1"/>
</dbReference>
<dbReference type="SUPFAM" id="SSF54211">
    <property type="entry name" value="Ribosomal protein S5 domain 2-like"/>
    <property type="match status" value="1"/>
</dbReference>
<protein>
    <recommendedName>
        <fullName evidence="3 10">4-diphosphocytidyl-2-C-methyl-D-erythritol kinase</fullName>
        <shortName evidence="10">CMK</shortName>
        <ecNumber evidence="2 10">2.7.1.148</ecNumber>
    </recommendedName>
    <alternativeName>
        <fullName evidence="9 10">4-(cytidine-5'-diphospho)-2-C-methyl-D-erythritol kinase</fullName>
    </alternativeName>
</protein>
<dbReference type="InterPro" id="IPR020568">
    <property type="entry name" value="Ribosomal_Su5_D2-typ_SF"/>
</dbReference>
<dbReference type="PANTHER" id="PTHR43527">
    <property type="entry name" value="4-DIPHOSPHOCYTIDYL-2-C-METHYL-D-ERYTHRITOL KINASE, CHLOROPLASTIC"/>
    <property type="match status" value="1"/>
</dbReference>
<dbReference type="Gene3D" id="3.30.230.10">
    <property type="match status" value="1"/>
</dbReference>
<feature type="active site" evidence="10">
    <location>
        <position position="137"/>
    </location>
</feature>
<dbReference type="OrthoDB" id="9809438at2"/>
<comment type="function">
    <text evidence="10">Catalyzes the phosphorylation of the position 2 hydroxy group of 4-diphosphocytidyl-2C-methyl-D-erythritol.</text>
</comment>
<dbReference type="GO" id="GO:0016114">
    <property type="term" value="P:terpenoid biosynthetic process"/>
    <property type="evidence" value="ECO:0007669"/>
    <property type="project" value="UniProtKB-UniRule"/>
</dbReference>
<dbReference type="SUPFAM" id="SSF55060">
    <property type="entry name" value="GHMP Kinase, C-terminal domain"/>
    <property type="match status" value="1"/>
</dbReference>
<feature type="domain" description="GHMP kinase C-terminal" evidence="12">
    <location>
        <begin position="199"/>
        <end position="274"/>
    </location>
</feature>
<comment type="caution">
    <text evidence="13">The sequence shown here is derived from an EMBL/GenBank/DDBJ whole genome shotgun (WGS) entry which is preliminary data.</text>
</comment>
<feature type="binding site" evidence="10">
    <location>
        <begin position="95"/>
        <end position="105"/>
    </location>
    <ligand>
        <name>ATP</name>
        <dbReference type="ChEBI" id="CHEBI:30616"/>
    </ligand>
</feature>
<dbReference type="GO" id="GO:0019288">
    <property type="term" value="P:isopentenyl diphosphate biosynthetic process, methylerythritol 4-phosphate pathway"/>
    <property type="evidence" value="ECO:0007669"/>
    <property type="project" value="UniProtKB-UniRule"/>
</dbReference>
<evidence type="ECO:0000256" key="5">
    <source>
        <dbReference type="ARBA" id="ARBA00022741"/>
    </source>
</evidence>
<keyword evidence="14" id="KW-1185">Reference proteome</keyword>
<comment type="pathway">
    <text evidence="10">Isoprenoid biosynthesis; isopentenyl diphosphate biosynthesis via DXP pathway; isopentenyl diphosphate from 1-deoxy-D-xylulose 5-phosphate: step 3/6.</text>
</comment>
<dbReference type="InterPro" id="IPR006204">
    <property type="entry name" value="GHMP_kinase_N_dom"/>
</dbReference>
<dbReference type="InterPro" id="IPR004424">
    <property type="entry name" value="IspE"/>
</dbReference>
<dbReference type="UniPathway" id="UPA00056">
    <property type="reaction ID" value="UER00094"/>
</dbReference>
<sequence>MTIILEKAPAKINLSLDVLRKRTDGYHDVEMIMTTIDLADRIELYALEEDKIVIALESRYVPNDERNLAYKAARAFKDTYGIKTGVHINMEKHIPVSAGLGGGSTDAAAVLRGLNRLWSLDISLDELAKLGSTIGADVAFCIYGNTAIARGYGEKIEKLPSPPPCWVVLAKPDIGVSTKTIFGQVNVDKLTHPNTNQILHAIEKQDFNNLCRHIGNSLESVTFKLHPEVERIKETMIQAGAAGVLMSGSGPTIYGLVEHQSKAKRIYNGMRGFCDEVYLVRLLG</sequence>
<dbReference type="GO" id="GO:0050515">
    <property type="term" value="F:4-(cytidine 5'-diphospho)-2-C-methyl-D-erythritol kinase activity"/>
    <property type="evidence" value="ECO:0007669"/>
    <property type="project" value="UniProtKB-UniRule"/>
</dbReference>
<dbReference type="AlphaFoldDB" id="A0A417YH23"/>
<proteinExistence type="inferred from homology"/>
<dbReference type="Gene3D" id="3.30.70.890">
    <property type="entry name" value="GHMP kinase, C-terminal domain"/>
    <property type="match status" value="1"/>
</dbReference>
<dbReference type="PIRSF" id="PIRSF010376">
    <property type="entry name" value="IspE"/>
    <property type="match status" value="1"/>
</dbReference>
<feature type="domain" description="GHMP kinase N-terminal" evidence="11">
    <location>
        <begin position="67"/>
        <end position="144"/>
    </location>
</feature>
<dbReference type="InterPro" id="IPR014721">
    <property type="entry name" value="Ribsml_uS5_D2-typ_fold_subgr"/>
</dbReference>
<keyword evidence="8 10" id="KW-0414">Isoprene biosynthesis</keyword>
<dbReference type="EC" id="2.7.1.148" evidence="2 10"/>
<evidence type="ECO:0000256" key="10">
    <source>
        <dbReference type="HAMAP-Rule" id="MF_00061"/>
    </source>
</evidence>
<dbReference type="RefSeq" id="WP_118889290.1">
    <property type="nucleotide sequence ID" value="NZ_JAMAWL010000004.1"/>
</dbReference>
<dbReference type="Pfam" id="PF00288">
    <property type="entry name" value="GHMP_kinases_N"/>
    <property type="match status" value="1"/>
</dbReference>
<evidence type="ECO:0000256" key="9">
    <source>
        <dbReference type="ARBA" id="ARBA00032554"/>
    </source>
</evidence>
<evidence type="ECO:0000313" key="14">
    <source>
        <dbReference type="Proteomes" id="UP000285456"/>
    </source>
</evidence>
<comment type="similarity">
    <text evidence="1 10">Belongs to the GHMP kinase family. IspE subfamily.</text>
</comment>
<dbReference type="NCBIfam" id="NF011202">
    <property type="entry name" value="PRK14608.1"/>
    <property type="match status" value="1"/>
</dbReference>
<evidence type="ECO:0000256" key="3">
    <source>
        <dbReference type="ARBA" id="ARBA00017473"/>
    </source>
</evidence>
<dbReference type="InterPro" id="IPR036554">
    <property type="entry name" value="GHMP_kinase_C_sf"/>
</dbReference>
<evidence type="ECO:0000256" key="7">
    <source>
        <dbReference type="ARBA" id="ARBA00022840"/>
    </source>
</evidence>
<accession>A0A417YH23</accession>
<organism evidence="13 14">
    <name type="scientific">Oceanobacillus profundus</name>
    <dbReference type="NCBI Taxonomy" id="372463"/>
    <lineage>
        <taxon>Bacteria</taxon>
        <taxon>Bacillati</taxon>
        <taxon>Bacillota</taxon>
        <taxon>Bacilli</taxon>
        <taxon>Bacillales</taxon>
        <taxon>Bacillaceae</taxon>
        <taxon>Oceanobacillus</taxon>
    </lineage>
</organism>
<dbReference type="FunFam" id="3.30.70.890:FF:000006">
    <property type="entry name" value="4-diphosphocytidyl-2-C-methyl-D-erythritol kinase"/>
    <property type="match status" value="1"/>
</dbReference>
<name>A0A417YH23_9BACI</name>
<keyword evidence="7 10" id="KW-0067">ATP-binding</keyword>
<evidence type="ECO:0000256" key="8">
    <source>
        <dbReference type="ARBA" id="ARBA00023229"/>
    </source>
</evidence>
<keyword evidence="6 10" id="KW-0418">Kinase</keyword>
<reference evidence="13 14" key="1">
    <citation type="journal article" date="2007" name="Int. J. Syst. Evol. Microbiol.">
        <title>Oceanobacillus profundus sp. nov., isolated from a deep-sea sediment core.</title>
        <authorList>
            <person name="Kim Y.G."/>
            <person name="Choi D.H."/>
            <person name="Hyun S."/>
            <person name="Cho B.C."/>
        </authorList>
    </citation>
    <scope>NUCLEOTIDE SEQUENCE [LARGE SCALE GENOMIC DNA]</scope>
    <source>
        <strain evidence="13 14">DSM 18246</strain>
    </source>
</reference>
<dbReference type="EMBL" id="QWEH01000006">
    <property type="protein sequence ID" value="RHW32181.1"/>
    <property type="molecule type" value="Genomic_DNA"/>
</dbReference>
<dbReference type="Pfam" id="PF08544">
    <property type="entry name" value="GHMP_kinases_C"/>
    <property type="match status" value="1"/>
</dbReference>
<dbReference type="Proteomes" id="UP000285456">
    <property type="component" value="Unassembled WGS sequence"/>
</dbReference>
<evidence type="ECO:0000256" key="1">
    <source>
        <dbReference type="ARBA" id="ARBA00009684"/>
    </source>
</evidence>
<dbReference type="GO" id="GO:0005524">
    <property type="term" value="F:ATP binding"/>
    <property type="evidence" value="ECO:0007669"/>
    <property type="project" value="UniProtKB-UniRule"/>
</dbReference>
<evidence type="ECO:0000259" key="12">
    <source>
        <dbReference type="Pfam" id="PF08544"/>
    </source>
</evidence>
<evidence type="ECO:0000259" key="11">
    <source>
        <dbReference type="Pfam" id="PF00288"/>
    </source>
</evidence>
<dbReference type="PANTHER" id="PTHR43527:SF2">
    <property type="entry name" value="4-DIPHOSPHOCYTIDYL-2-C-METHYL-D-ERYTHRITOL KINASE, CHLOROPLASTIC"/>
    <property type="match status" value="1"/>
</dbReference>
<dbReference type="FunFam" id="3.30.230.10:FF:000029">
    <property type="entry name" value="4-diphosphocytidyl-2-C-methyl-D-erythritol kinase"/>
    <property type="match status" value="1"/>
</dbReference>
<gene>
    <name evidence="10" type="primary">ispE</name>
    <name evidence="13" type="ORF">D1B32_10455</name>
</gene>